<dbReference type="Gene3D" id="1.20.120.450">
    <property type="entry name" value="dinb family like domain"/>
    <property type="match status" value="1"/>
</dbReference>
<feature type="domain" description="Mycothiol-dependent maleylpyruvate isomerase metal-binding" evidence="1">
    <location>
        <begin position="15"/>
        <end position="131"/>
    </location>
</feature>
<evidence type="ECO:0000259" key="1">
    <source>
        <dbReference type="Pfam" id="PF11716"/>
    </source>
</evidence>
<dbReference type="InterPro" id="IPR024344">
    <property type="entry name" value="MDMPI_metal-binding"/>
</dbReference>
<evidence type="ECO:0000313" key="3">
    <source>
        <dbReference type="Proteomes" id="UP000183180"/>
    </source>
</evidence>
<protein>
    <submittedName>
        <fullName evidence="2">TIGR03086 family protein</fullName>
    </submittedName>
</protein>
<accession>A0A1H2LL16</accession>
<dbReference type="SUPFAM" id="SSF109854">
    <property type="entry name" value="DinB/YfiT-like putative metalloenzymes"/>
    <property type="match status" value="1"/>
</dbReference>
<evidence type="ECO:0000313" key="2">
    <source>
        <dbReference type="EMBL" id="SDU81609.1"/>
    </source>
</evidence>
<dbReference type="NCBIfam" id="TIGR03086">
    <property type="entry name" value="TIGR03086 family metal-binding protein"/>
    <property type="match status" value="1"/>
</dbReference>
<dbReference type="InterPro" id="IPR017517">
    <property type="entry name" value="Maleyloyr_isom"/>
</dbReference>
<dbReference type="Pfam" id="PF11716">
    <property type="entry name" value="MDMPI_N"/>
    <property type="match status" value="1"/>
</dbReference>
<dbReference type="InterPro" id="IPR017520">
    <property type="entry name" value="CHP03086"/>
</dbReference>
<proteinExistence type="predicted"/>
<dbReference type="Proteomes" id="UP000183180">
    <property type="component" value="Unassembled WGS sequence"/>
</dbReference>
<reference evidence="2 3" key="1">
    <citation type="submission" date="2016-10" db="EMBL/GenBank/DDBJ databases">
        <authorList>
            <person name="de Groot N.N."/>
        </authorList>
    </citation>
    <scope>NUCLEOTIDE SEQUENCE [LARGE SCALE GENOMIC DNA]</scope>
    <source>
        <strain evidence="2 3">DSM 44215</strain>
    </source>
</reference>
<dbReference type="RefSeq" id="WP_074853941.1">
    <property type="nucleotide sequence ID" value="NZ_FNLM01000036.1"/>
</dbReference>
<dbReference type="AlphaFoldDB" id="A0A1H2LL16"/>
<gene>
    <name evidence="2" type="ORF">SAMN04488548_136550</name>
</gene>
<dbReference type="STRING" id="158898.SAMN04488548_136550"/>
<dbReference type="EMBL" id="FNLM01000036">
    <property type="protein sequence ID" value="SDU81609.1"/>
    <property type="molecule type" value="Genomic_DNA"/>
</dbReference>
<dbReference type="NCBIfam" id="TIGR03083">
    <property type="entry name" value="maleylpyruvate isomerase family mycothiol-dependent enzyme"/>
    <property type="match status" value="1"/>
</dbReference>
<dbReference type="InterPro" id="IPR034660">
    <property type="entry name" value="DinB/YfiT-like"/>
</dbReference>
<name>A0A1H2LL16_9ACTN</name>
<sequence>MNAQTTPPDPRPAFAAATGWVTELLSAVTAEQFAVPTPCDDFDVRTLGAHLLATAQRAAALPEGVDVRSMPFIADRFDANEYAAVVARALDLWSDDATLTAPVQVPWGEVPGAGALWGYVNESLVHGWDLAVATGQPSEADPEAATATLAIARQFIPAEIREDPNVPFGVVVEPRAGAGPTETLANWSGRNSAAWIPAATR</sequence>
<dbReference type="GO" id="GO:0046872">
    <property type="term" value="F:metal ion binding"/>
    <property type="evidence" value="ECO:0007669"/>
    <property type="project" value="InterPro"/>
</dbReference>
<dbReference type="OrthoDB" id="5185819at2"/>
<organism evidence="2 3">
    <name type="scientific">Gordonia westfalica</name>
    <dbReference type="NCBI Taxonomy" id="158898"/>
    <lineage>
        <taxon>Bacteria</taxon>
        <taxon>Bacillati</taxon>
        <taxon>Actinomycetota</taxon>
        <taxon>Actinomycetes</taxon>
        <taxon>Mycobacteriales</taxon>
        <taxon>Gordoniaceae</taxon>
        <taxon>Gordonia</taxon>
    </lineage>
</organism>